<keyword evidence="2" id="KW-1185">Reference proteome</keyword>
<evidence type="ECO:0000313" key="1">
    <source>
        <dbReference type="EMBL" id="MDX8050415.1"/>
    </source>
</evidence>
<organism evidence="1 2">
    <name type="scientific">Lentzea kristufekii</name>
    <dbReference type="NCBI Taxonomy" id="3095430"/>
    <lineage>
        <taxon>Bacteria</taxon>
        <taxon>Bacillati</taxon>
        <taxon>Actinomycetota</taxon>
        <taxon>Actinomycetes</taxon>
        <taxon>Pseudonocardiales</taxon>
        <taxon>Pseudonocardiaceae</taxon>
        <taxon>Lentzea</taxon>
    </lineage>
</organism>
<protein>
    <submittedName>
        <fullName evidence="1">Uncharacterized protein</fullName>
    </submittedName>
</protein>
<sequence length="63" mass="6828">MTYEVPKPPPLMVTDVLRIAQDVLGEHIARIERSAGAPVVAPELVEAIEHAKMIIKTRNGTPG</sequence>
<dbReference type="EMBL" id="JAXAVV010000005">
    <property type="protein sequence ID" value="MDX8050415.1"/>
    <property type="molecule type" value="Genomic_DNA"/>
</dbReference>
<dbReference type="RefSeq" id="WP_319984388.1">
    <property type="nucleotide sequence ID" value="NZ_JAXAVV010000005.1"/>
</dbReference>
<evidence type="ECO:0000313" key="2">
    <source>
        <dbReference type="Proteomes" id="UP001271792"/>
    </source>
</evidence>
<dbReference type="Proteomes" id="UP001271792">
    <property type="component" value="Unassembled WGS sequence"/>
</dbReference>
<proteinExistence type="predicted"/>
<gene>
    <name evidence="1" type="ORF">SK571_13570</name>
</gene>
<accession>A0ABU4TQC4</accession>
<reference evidence="1 2" key="1">
    <citation type="submission" date="2023-11" db="EMBL/GenBank/DDBJ databases">
        <title>Lentzea sokolovensis, sp. nov., Lentzea kristufkii, sp. nov., and Lentzea miocenensis, sp. nov., rare actinobacteria from Sokolov Coal Basin, Miocene lacustrine sediment, Czech Republic.</title>
        <authorList>
            <person name="Lara A."/>
            <person name="Kotroba L."/>
            <person name="Nouioui I."/>
            <person name="Neumann-Schaal M."/>
            <person name="Mast Y."/>
            <person name="Chronakova A."/>
        </authorList>
    </citation>
    <scope>NUCLEOTIDE SEQUENCE [LARGE SCALE GENOMIC DNA]</scope>
    <source>
        <strain evidence="1 2">BCCO 10_0798</strain>
    </source>
</reference>
<name>A0ABU4TQC4_9PSEU</name>
<comment type="caution">
    <text evidence="1">The sequence shown here is derived from an EMBL/GenBank/DDBJ whole genome shotgun (WGS) entry which is preliminary data.</text>
</comment>